<dbReference type="AlphaFoldDB" id="A0A179DFT9"/>
<proteinExistence type="predicted"/>
<dbReference type="Proteomes" id="UP000078459">
    <property type="component" value="Unassembled WGS sequence"/>
</dbReference>
<evidence type="ECO:0000313" key="2">
    <source>
        <dbReference type="Proteomes" id="UP000078459"/>
    </source>
</evidence>
<keyword evidence="2" id="KW-1185">Reference proteome</keyword>
<name>A0A179DFT9_9SPHI</name>
<protein>
    <submittedName>
        <fullName evidence="1">Uncharacterized protein</fullName>
    </submittedName>
</protein>
<evidence type="ECO:0000313" key="1">
    <source>
        <dbReference type="EMBL" id="OAQ39891.1"/>
    </source>
</evidence>
<dbReference type="OrthoDB" id="762753at2"/>
<dbReference type="RefSeq" id="WP_068822508.1">
    <property type="nucleotide sequence ID" value="NZ_LWHJ01000027.1"/>
</dbReference>
<reference evidence="1 2" key="1">
    <citation type="submission" date="2016-04" db="EMBL/GenBank/DDBJ databases">
        <authorList>
            <person name="Evans L.H."/>
            <person name="Alamgir A."/>
            <person name="Owens N."/>
            <person name="Weber N.D."/>
            <person name="Virtaneva K."/>
            <person name="Barbian K."/>
            <person name="Babar A."/>
            <person name="Rosenke K."/>
        </authorList>
    </citation>
    <scope>NUCLEOTIDE SEQUENCE [LARGE SCALE GENOMIC DNA]</scope>
    <source>
        <strain evidence="1 2">CCM 8644</strain>
    </source>
</reference>
<dbReference type="STRING" id="1826909.A5893_10015"/>
<sequence length="143" mass="16999">MSEIFKSLLLRYQNYFLEFYQLLEDKNITIPSELAKASMIRDFLENLPEFANAFEIEMSIKTKIDELESIWTAQFNEDGFSVRAYTLDGLDELNEWYFHYHDDIKEYEGNLFTDGDWDLFLEEIADIDNQGEKEVSVNFVFNV</sequence>
<gene>
    <name evidence="1" type="ORF">A5893_10015</name>
</gene>
<comment type="caution">
    <text evidence="1">The sequence shown here is derived from an EMBL/GenBank/DDBJ whole genome shotgun (WGS) entry which is preliminary data.</text>
</comment>
<reference evidence="1 2" key="2">
    <citation type="submission" date="2016-06" db="EMBL/GenBank/DDBJ databases">
        <title>Pedobacter psychrophilus sp. nov., isolated from Antarctic fragmentary rock.</title>
        <authorList>
            <person name="Svec P."/>
        </authorList>
    </citation>
    <scope>NUCLEOTIDE SEQUENCE [LARGE SCALE GENOMIC DNA]</scope>
    <source>
        <strain evidence="1 2">CCM 8644</strain>
    </source>
</reference>
<accession>A0A179DFT9</accession>
<dbReference type="EMBL" id="LWHJ01000027">
    <property type="protein sequence ID" value="OAQ39891.1"/>
    <property type="molecule type" value="Genomic_DNA"/>
</dbReference>
<organism evidence="1 2">
    <name type="scientific">Pedobacter psychrophilus</name>
    <dbReference type="NCBI Taxonomy" id="1826909"/>
    <lineage>
        <taxon>Bacteria</taxon>
        <taxon>Pseudomonadati</taxon>
        <taxon>Bacteroidota</taxon>
        <taxon>Sphingobacteriia</taxon>
        <taxon>Sphingobacteriales</taxon>
        <taxon>Sphingobacteriaceae</taxon>
        <taxon>Pedobacter</taxon>
    </lineage>
</organism>